<protein>
    <submittedName>
        <fullName evidence="8">Sulfatase</fullName>
    </submittedName>
</protein>
<dbReference type="RefSeq" id="WP_163385791.1">
    <property type="nucleotide sequence ID" value="NZ_JAUFQS010000001.1"/>
</dbReference>
<dbReference type="SUPFAM" id="SSF53649">
    <property type="entry name" value="Alkaline phosphatase-like"/>
    <property type="match status" value="1"/>
</dbReference>
<evidence type="ECO:0000256" key="2">
    <source>
        <dbReference type="ARBA" id="ARBA00008779"/>
    </source>
</evidence>
<evidence type="ECO:0000256" key="5">
    <source>
        <dbReference type="ARBA" id="ARBA00022801"/>
    </source>
</evidence>
<feature type="domain" description="Sulfatase N-terminal" evidence="7">
    <location>
        <begin position="70"/>
        <end position="414"/>
    </location>
</feature>
<evidence type="ECO:0000256" key="1">
    <source>
        <dbReference type="ARBA" id="ARBA00001913"/>
    </source>
</evidence>
<dbReference type="PANTHER" id="PTHR45953:SF1">
    <property type="entry name" value="IDURONATE 2-SULFATASE"/>
    <property type="match status" value="1"/>
</dbReference>
<evidence type="ECO:0000313" key="8">
    <source>
        <dbReference type="EMBL" id="MDN3686242.1"/>
    </source>
</evidence>
<dbReference type="InterPro" id="IPR017850">
    <property type="entry name" value="Alkaline_phosphatase_core_sf"/>
</dbReference>
<keyword evidence="4" id="KW-0732">Signal</keyword>
<dbReference type="CDD" id="cd16030">
    <property type="entry name" value="iduronate-2-sulfatase"/>
    <property type="match status" value="1"/>
</dbReference>
<dbReference type="Proteomes" id="UP001236663">
    <property type="component" value="Unassembled WGS sequence"/>
</dbReference>
<evidence type="ECO:0000256" key="4">
    <source>
        <dbReference type="ARBA" id="ARBA00022729"/>
    </source>
</evidence>
<comment type="caution">
    <text evidence="8">The sequence shown here is derived from an EMBL/GenBank/DDBJ whole genome shotgun (WGS) entry which is preliminary data.</text>
</comment>
<evidence type="ECO:0000256" key="6">
    <source>
        <dbReference type="ARBA" id="ARBA00022837"/>
    </source>
</evidence>
<dbReference type="Gene3D" id="3.40.720.10">
    <property type="entry name" value="Alkaline Phosphatase, subunit A"/>
    <property type="match status" value="1"/>
</dbReference>
<name>A0ABT8C2E4_9BACT</name>
<reference evidence="9" key="1">
    <citation type="journal article" date="2019" name="Int. J. Syst. Evol. Microbiol.">
        <title>The Global Catalogue of Microorganisms (GCM) 10K type strain sequencing project: providing services to taxonomists for standard genome sequencing and annotation.</title>
        <authorList>
            <consortium name="The Broad Institute Genomics Platform"/>
            <consortium name="The Broad Institute Genome Sequencing Center for Infectious Disease"/>
            <person name="Wu L."/>
            <person name="Ma J."/>
        </authorList>
    </citation>
    <scope>NUCLEOTIDE SEQUENCE [LARGE SCALE GENOMIC DNA]</scope>
    <source>
        <strain evidence="9">CECT 7706</strain>
    </source>
</reference>
<keyword evidence="9" id="KW-1185">Reference proteome</keyword>
<dbReference type="InterPro" id="IPR000917">
    <property type="entry name" value="Sulfatase_N"/>
</dbReference>
<dbReference type="InterPro" id="IPR035874">
    <property type="entry name" value="IDS"/>
</dbReference>
<comment type="similarity">
    <text evidence="2">Belongs to the sulfatase family.</text>
</comment>
<dbReference type="EMBL" id="JAUFQS010000001">
    <property type="protein sequence ID" value="MDN3686242.1"/>
    <property type="molecule type" value="Genomic_DNA"/>
</dbReference>
<sequence length="533" mass="60564">MKEFLNWLLRKSLNVSSFAEKIPLLVNTKKDVEETLSKARYFIGILMVMGGMISCQPKDRKGEEVKQKYNVLFIAVDDLRTELNCFGAKHISSPNIDRLASEGVRFTEAHVQQAICMASRASILSGIRPEKLGIYTGESVADLMPDVLTMNMFFKENGYNIAAAGKIYHHTIDHEKQFGEDYIIPKKSWTGRGYVTKEAINQISLNTTHHRGPAYERADVHDTIYKDGINTLNAVRKLEELDKSDKPFFLAVGLSKPHLPFVAPANYWDMYPEASIAMPEIREMPENSSEHTMRLGGELGNYYGMPSRYEDIDDNTTLILRRAYYACVSYADAQVGYLLDQLDKLGLRENTIVVLWGDHGYKLGDYGNWCKWSNMDMDTRIPLIFSVPGGKKGEVADTPVEALDIYPTLAALCGMEVPSHLEGKSLIPILNNPELQPASKEYAFSIWPHNRWNYDKTVMGYAVKDGRFNYVEWVKLNTGEVLEKELYDHQTDPGETRNVIDEEQYQEVIANLSAKSEERKAATDHDHEFKSLR</sequence>
<dbReference type="PANTHER" id="PTHR45953">
    <property type="entry name" value="IDURONATE 2-SULFATASE"/>
    <property type="match status" value="1"/>
</dbReference>
<evidence type="ECO:0000259" key="7">
    <source>
        <dbReference type="Pfam" id="PF00884"/>
    </source>
</evidence>
<accession>A0ABT8C2E4</accession>
<keyword evidence="3" id="KW-0479">Metal-binding</keyword>
<keyword evidence="6" id="KW-0106">Calcium</keyword>
<organism evidence="8 9">
    <name type="scientific">Cyclobacterium jeungdonense</name>
    <dbReference type="NCBI Taxonomy" id="708087"/>
    <lineage>
        <taxon>Bacteria</taxon>
        <taxon>Pseudomonadati</taxon>
        <taxon>Bacteroidota</taxon>
        <taxon>Cytophagia</taxon>
        <taxon>Cytophagales</taxon>
        <taxon>Cyclobacteriaceae</taxon>
        <taxon>Cyclobacterium</taxon>
    </lineage>
</organism>
<proteinExistence type="inferred from homology"/>
<keyword evidence="5" id="KW-0378">Hydrolase</keyword>
<dbReference type="Pfam" id="PF00884">
    <property type="entry name" value="Sulfatase"/>
    <property type="match status" value="1"/>
</dbReference>
<gene>
    <name evidence="8" type="ORF">QWZ15_00250</name>
</gene>
<evidence type="ECO:0000313" key="9">
    <source>
        <dbReference type="Proteomes" id="UP001236663"/>
    </source>
</evidence>
<evidence type="ECO:0000256" key="3">
    <source>
        <dbReference type="ARBA" id="ARBA00022723"/>
    </source>
</evidence>
<comment type="cofactor">
    <cofactor evidence="1">
        <name>Ca(2+)</name>
        <dbReference type="ChEBI" id="CHEBI:29108"/>
    </cofactor>
</comment>